<protein>
    <submittedName>
        <fullName evidence="1">Uncharacterized protein</fullName>
    </submittedName>
</protein>
<name>A0A382A7U7_9ZZZZ</name>
<dbReference type="AlphaFoldDB" id="A0A382A7U7"/>
<evidence type="ECO:0000313" key="1">
    <source>
        <dbReference type="EMBL" id="SVA97439.1"/>
    </source>
</evidence>
<organism evidence="1">
    <name type="scientific">marine metagenome</name>
    <dbReference type="NCBI Taxonomy" id="408172"/>
    <lineage>
        <taxon>unclassified sequences</taxon>
        <taxon>metagenomes</taxon>
        <taxon>ecological metagenomes</taxon>
    </lineage>
</organism>
<dbReference type="EMBL" id="UINC01024222">
    <property type="protein sequence ID" value="SVA97439.1"/>
    <property type="molecule type" value="Genomic_DNA"/>
</dbReference>
<sequence>MLYYGVIYGIRSCGALKEGIYDPFKG</sequence>
<reference evidence="1" key="1">
    <citation type="submission" date="2018-05" db="EMBL/GenBank/DDBJ databases">
        <authorList>
            <person name="Lanie J.A."/>
            <person name="Ng W.-L."/>
            <person name="Kazmierczak K.M."/>
            <person name="Andrzejewski T.M."/>
            <person name="Davidsen T.M."/>
            <person name="Wayne K.J."/>
            <person name="Tettelin H."/>
            <person name="Glass J.I."/>
            <person name="Rusch D."/>
            <person name="Podicherti R."/>
            <person name="Tsui H.-C.T."/>
            <person name="Winkler M.E."/>
        </authorList>
    </citation>
    <scope>NUCLEOTIDE SEQUENCE</scope>
</reference>
<accession>A0A382A7U7</accession>
<proteinExistence type="predicted"/>
<gene>
    <name evidence="1" type="ORF">METZ01_LOCUS150293</name>
</gene>